<evidence type="ECO:0000313" key="1">
    <source>
        <dbReference type="EMBL" id="EUJ18396.1"/>
    </source>
</evidence>
<evidence type="ECO:0000313" key="2">
    <source>
        <dbReference type="Proteomes" id="UP000019246"/>
    </source>
</evidence>
<name>W7B6C4_9LIST</name>
<organism evidence="1 2">
    <name type="scientific">Listeria aquatica FSL S10-1188</name>
    <dbReference type="NCBI Taxonomy" id="1265818"/>
    <lineage>
        <taxon>Bacteria</taxon>
        <taxon>Bacillati</taxon>
        <taxon>Bacillota</taxon>
        <taxon>Bacilli</taxon>
        <taxon>Bacillales</taxon>
        <taxon>Listeriaceae</taxon>
        <taxon>Listeria</taxon>
    </lineage>
</organism>
<protein>
    <submittedName>
        <fullName evidence="1">Uncharacterized protein</fullName>
    </submittedName>
</protein>
<dbReference type="Proteomes" id="UP000019246">
    <property type="component" value="Unassembled WGS sequence"/>
</dbReference>
<comment type="caution">
    <text evidence="1">The sequence shown here is derived from an EMBL/GenBank/DDBJ whole genome shotgun (WGS) entry which is preliminary data.</text>
</comment>
<gene>
    <name evidence="1" type="ORF">MAQA_09229</name>
</gene>
<proteinExistence type="predicted"/>
<accession>W7B6C4</accession>
<sequence>MKILWNIILIIFFLGYKIPQIGEEFDLLRLGKNYHLNIELKSEASEEKILKTT</sequence>
<dbReference type="AlphaFoldDB" id="W7B6C4"/>
<dbReference type="EMBL" id="AOCG01000010">
    <property type="protein sequence ID" value="EUJ18396.1"/>
    <property type="molecule type" value="Genomic_DNA"/>
</dbReference>
<keyword evidence="2" id="KW-1185">Reference proteome</keyword>
<dbReference type="STRING" id="1265818.MAQA_09229"/>
<reference evidence="1 2" key="1">
    <citation type="journal article" date="2014" name="Int. J. Syst. Evol. Microbiol.">
        <title>Listeria floridensis sp. nov., Listeria aquatica sp. nov., Listeria cornellensis sp. nov., Listeria riparia sp. nov. and Listeria grandensis sp. nov., from agricultural and natural environments.</title>
        <authorList>
            <person name="den Bakker H.C."/>
            <person name="Warchocki S."/>
            <person name="Wright E.M."/>
            <person name="Allred A.F."/>
            <person name="Ahlstrom C."/>
            <person name="Manuel C.S."/>
            <person name="Stasiewicz M.J."/>
            <person name="Burrell A."/>
            <person name="Roof S."/>
            <person name="Strawn L."/>
            <person name="Fortes E.D."/>
            <person name="Nightingale K.K."/>
            <person name="Kephart D."/>
            <person name="Wiedmann M."/>
        </authorList>
    </citation>
    <scope>NUCLEOTIDE SEQUENCE [LARGE SCALE GENOMIC DNA]</scope>
    <source>
        <strain evidence="1 2">FSL S10-1188</strain>
    </source>
</reference>